<dbReference type="AlphaFoldDB" id="G7TM46"/>
<proteinExistence type="predicted"/>
<dbReference type="Proteomes" id="UP000008851">
    <property type="component" value="Chromosome"/>
</dbReference>
<dbReference type="HOGENOM" id="CLU_3086237_0_0_6"/>
<dbReference type="KEGG" id="xor:XOC_4330"/>
<evidence type="ECO:0000313" key="1">
    <source>
        <dbReference type="EMBL" id="AEQ98401.1"/>
    </source>
</evidence>
<organism evidence="1 2">
    <name type="scientific">Xanthomonas oryzae pv. oryzicola (strain BLS256)</name>
    <dbReference type="NCBI Taxonomy" id="383407"/>
    <lineage>
        <taxon>Bacteria</taxon>
        <taxon>Pseudomonadati</taxon>
        <taxon>Pseudomonadota</taxon>
        <taxon>Gammaproteobacteria</taxon>
        <taxon>Lysobacterales</taxon>
        <taxon>Lysobacteraceae</taxon>
        <taxon>Xanthomonas</taxon>
    </lineage>
</organism>
<sequence>MQALIEHPNHVACRAVFAHGIRLAARLPSTRKHVQPRTTPVAGAAPVRAKIV</sequence>
<reference evidence="1 2" key="1">
    <citation type="journal article" date="2011" name="J. Bacteriol.">
        <title>Two new complete genome sequences offer insight into host and tissue specificity of plant pathogenic Xanthomonas spp.</title>
        <authorList>
            <person name="Bogdanove A.J."/>
            <person name="Koebnik R."/>
            <person name="Lu H."/>
            <person name="Furutani A."/>
            <person name="Angiuoli S.V."/>
            <person name="Patil P.B."/>
            <person name="Van Sluys M.A."/>
            <person name="Ryan R.P."/>
            <person name="Meyer D.F."/>
            <person name="Han S.W."/>
            <person name="Aparna G."/>
            <person name="Rajaram M."/>
            <person name="Delcher A.L."/>
            <person name="Phillippy A.M."/>
            <person name="Puiu D."/>
            <person name="Schatz M.C."/>
            <person name="Shumway M."/>
            <person name="Sommer D.D."/>
            <person name="Trapnell C."/>
            <person name="Benahmed F."/>
            <person name="Dimitrov G."/>
            <person name="Madupu R."/>
            <person name="Radune D."/>
            <person name="Sullivan S."/>
            <person name="Jha G."/>
            <person name="Ishihara H."/>
            <person name="Lee S.W."/>
            <person name="Pandey A."/>
            <person name="Sharma V."/>
            <person name="Sriariyanun M."/>
            <person name="Szurek B."/>
            <person name="Vera-Cruz C.M."/>
            <person name="Dorman K.S."/>
            <person name="Ronald P.C."/>
            <person name="Verdier V."/>
            <person name="Dow J.M."/>
            <person name="Sonti R.V."/>
            <person name="Tsuge S."/>
            <person name="Brendel V.P."/>
            <person name="Rabinowicz P.D."/>
            <person name="Leach J.E."/>
            <person name="White F.F."/>
            <person name="Salzberg S.L."/>
        </authorList>
    </citation>
    <scope>NUCLEOTIDE SEQUENCE [LARGE SCALE GENOMIC DNA]</scope>
    <source>
        <strain evidence="1 2">BLS256</strain>
    </source>
</reference>
<name>G7TM46_XANOB</name>
<evidence type="ECO:0000313" key="2">
    <source>
        <dbReference type="Proteomes" id="UP000008851"/>
    </source>
</evidence>
<accession>G7TM46</accession>
<protein>
    <submittedName>
        <fullName evidence="1">Uncharacterized protein</fullName>
    </submittedName>
</protein>
<dbReference type="EMBL" id="CP003057">
    <property type="protein sequence ID" value="AEQ98401.1"/>
    <property type="molecule type" value="Genomic_DNA"/>
</dbReference>
<gene>
    <name evidence="1" type="ORF">XOC_4330</name>
</gene>